<dbReference type="InterPro" id="IPR010190">
    <property type="entry name" value="Diaminopimelate_DH_Ddh"/>
</dbReference>
<comment type="function">
    <text evidence="12">Catalyzes the reversible NADPH-dependent reductive amination of L-2-amino-6-oxopimelate, the acyclic form of L-tetrahydrodipicolinate, to generate the meso compound, D,L-2,6-diaminopimelate.</text>
</comment>
<dbReference type="RefSeq" id="WP_091488763.1">
    <property type="nucleotide sequence ID" value="NZ_BJUX01000022.1"/>
</dbReference>
<dbReference type="GO" id="GO:0009089">
    <property type="term" value="P:lysine biosynthetic process via diaminopimelate"/>
    <property type="evidence" value="ECO:0007669"/>
    <property type="project" value="UniProtKB-UniRule"/>
</dbReference>
<evidence type="ECO:0000256" key="4">
    <source>
        <dbReference type="ARBA" id="ARBA00012080"/>
    </source>
</evidence>
<evidence type="ECO:0000256" key="8">
    <source>
        <dbReference type="ARBA" id="ARBA00022915"/>
    </source>
</evidence>
<dbReference type="EMBL" id="FOBL01000022">
    <property type="protein sequence ID" value="SEM04861.1"/>
    <property type="molecule type" value="Genomic_DNA"/>
</dbReference>
<keyword evidence="18" id="KW-1185">Reference proteome</keyword>
<dbReference type="GO" id="GO:0047850">
    <property type="term" value="F:diaminopimelate dehydrogenase activity"/>
    <property type="evidence" value="ECO:0007669"/>
    <property type="project" value="UniProtKB-UniRule"/>
</dbReference>
<dbReference type="Gene3D" id="3.40.50.720">
    <property type="entry name" value="NAD(P)-binding Rossmann-like Domain"/>
    <property type="match status" value="1"/>
</dbReference>
<dbReference type="Proteomes" id="UP000321425">
    <property type="component" value="Unassembled WGS sequence"/>
</dbReference>
<dbReference type="UniPathway" id="UPA00034">
    <property type="reaction ID" value="UER00026"/>
</dbReference>
<feature type="binding site" evidence="13">
    <location>
        <position position="146"/>
    </location>
    <ligand>
        <name>substrate</name>
    </ligand>
</feature>
<evidence type="ECO:0000256" key="2">
    <source>
        <dbReference type="ARBA" id="ARBA00007442"/>
    </source>
</evidence>
<proteinExistence type="inferred from homology"/>
<keyword evidence="8 12" id="KW-0220">Diaminopimelate biosynthesis</keyword>
<evidence type="ECO:0000259" key="14">
    <source>
        <dbReference type="Pfam" id="PF16654"/>
    </source>
</evidence>
<feature type="binding site" evidence="13">
    <location>
        <begin position="11"/>
        <end position="14"/>
    </location>
    <ligand>
        <name>NADP(+)</name>
        <dbReference type="ChEBI" id="CHEBI:58349"/>
    </ligand>
</feature>
<keyword evidence="6 12" id="KW-0028">Amino-acid biosynthesis</keyword>
<accession>A0A1H7V6I2</accession>
<feature type="binding site" evidence="13">
    <location>
        <position position="197"/>
    </location>
    <ligand>
        <name>substrate</name>
    </ligand>
</feature>
<feature type="binding site" evidence="13">
    <location>
        <begin position="67"/>
        <end position="70"/>
    </location>
    <ligand>
        <name>NADP(+)</name>
        <dbReference type="ChEBI" id="CHEBI:58349"/>
    </ligand>
</feature>
<gene>
    <name evidence="15" type="ORF">APU01nite_17920</name>
    <name evidence="16" type="ORF">SAMN04488100_12226</name>
</gene>
<feature type="domain" description="Meso-diaminopimelate D-dehydrogenase C-terminal" evidence="14">
    <location>
        <begin position="120"/>
        <end position="273"/>
    </location>
</feature>
<name>A0A1H7V6I2_9LACT</name>
<dbReference type="InterPro" id="IPR036291">
    <property type="entry name" value="NAD(P)-bd_dom_sf"/>
</dbReference>
<evidence type="ECO:0000313" key="15">
    <source>
        <dbReference type="EMBL" id="GEK89753.1"/>
    </source>
</evidence>
<sequence>MSNTRIGIVGYGNLGKGVEAGLKQSSDLELAGIFSRRQPEQLETTSPAYHMDDLLGFKDSIDVLILCGGSQKDIPVQGPELAKTFNTVDTYDNHNEIPVHFAKLDQVARENDTVAVISTGWDPGLFSLNRLIAESILPKGETYTFWGPGLSQGHSDAVRRVAGVKNAVQYTVPKEELVDAVKDKQSIEYNKLDAHKRMVYLVLEEDADESKVRETIKTMPDYFEGYETEIHVIDQETFDKEHAGMPHGGTVMRQGKTTDDHTAIYQFGLDLDSNPEFTAAVAIAYARAAGKLAREKQYGAKTVFDIAPGYLSPKSGAQLRKELL</sequence>
<dbReference type="EC" id="1.4.1.16" evidence="4 12"/>
<dbReference type="EMBL" id="BJUX01000022">
    <property type="protein sequence ID" value="GEK89753.1"/>
    <property type="molecule type" value="Genomic_DNA"/>
</dbReference>
<evidence type="ECO:0000256" key="9">
    <source>
        <dbReference type="ARBA" id="ARBA00023002"/>
    </source>
</evidence>
<evidence type="ECO:0000256" key="11">
    <source>
        <dbReference type="ARBA" id="ARBA00052023"/>
    </source>
</evidence>
<keyword evidence="7 12" id="KW-0521">NADP</keyword>
<feature type="binding site" evidence="13">
    <location>
        <begin position="35"/>
        <end position="37"/>
    </location>
    <ligand>
        <name>NADP(+)</name>
        <dbReference type="ChEBI" id="CHEBI:58349"/>
    </ligand>
</feature>
<reference evidence="15 18" key="2">
    <citation type="submission" date="2019-07" db="EMBL/GenBank/DDBJ databases">
        <title>Whole genome shotgun sequence of Alkalibacterium putridalgicola NBRC 103243.</title>
        <authorList>
            <person name="Hosoyama A."/>
            <person name="Uohara A."/>
            <person name="Ohji S."/>
            <person name="Ichikawa N."/>
        </authorList>
    </citation>
    <scope>NUCLEOTIDE SEQUENCE [LARGE SCALE GENOMIC DNA]</scope>
    <source>
        <strain evidence="15 18">NBRC 103243</strain>
    </source>
</reference>
<dbReference type="AlphaFoldDB" id="A0A1H7V6I2"/>
<protein>
    <recommendedName>
        <fullName evidence="5 12">Meso-diaminopimelate D-dehydrogenase</fullName>
        <shortName evidence="12">DAPDH</shortName>
        <shortName evidence="12">Meso-DAP dehydrogenase</shortName>
        <ecNumber evidence="4 12">1.4.1.16</ecNumber>
    </recommendedName>
</protein>
<feature type="binding site" evidence="13">
    <location>
        <position position="274"/>
    </location>
    <ligand>
        <name>substrate</name>
    </ligand>
</feature>
<keyword evidence="13" id="KW-0547">Nucleotide-binding</keyword>
<evidence type="ECO:0000313" key="17">
    <source>
        <dbReference type="Proteomes" id="UP000198548"/>
    </source>
</evidence>
<evidence type="ECO:0000256" key="13">
    <source>
        <dbReference type="PIRSR" id="PIRSR025648-1"/>
    </source>
</evidence>
<dbReference type="GO" id="GO:0000166">
    <property type="term" value="F:nucleotide binding"/>
    <property type="evidence" value="ECO:0007669"/>
    <property type="project" value="UniProtKB-KW"/>
</dbReference>
<dbReference type="InterPro" id="IPR032094">
    <property type="entry name" value="Meso-DAP_DH_C"/>
</dbReference>
<keyword evidence="10 12" id="KW-0457">Lysine biosynthesis</keyword>
<evidence type="ECO:0000256" key="5">
    <source>
        <dbReference type="ARBA" id="ARBA00021654"/>
    </source>
</evidence>
<evidence type="ECO:0000256" key="12">
    <source>
        <dbReference type="PIRNR" id="PIRNR025648"/>
    </source>
</evidence>
<evidence type="ECO:0000256" key="3">
    <source>
        <dbReference type="ARBA" id="ARBA00011738"/>
    </source>
</evidence>
<dbReference type="CDD" id="cd02270">
    <property type="entry name" value="meso-DAPDH_N"/>
    <property type="match status" value="1"/>
</dbReference>
<dbReference type="GO" id="GO:0019877">
    <property type="term" value="P:diaminopimelate biosynthetic process"/>
    <property type="evidence" value="ECO:0007669"/>
    <property type="project" value="UniProtKB-UniRule"/>
</dbReference>
<feature type="binding site" evidence="13">
    <location>
        <begin position="90"/>
        <end position="92"/>
    </location>
    <ligand>
        <name>NADP(+)</name>
        <dbReference type="ChEBI" id="CHEBI:58349"/>
    </ligand>
</feature>
<organism evidence="16 17">
    <name type="scientific">Alkalibacterium putridalgicola</name>
    <dbReference type="NCBI Taxonomy" id="426703"/>
    <lineage>
        <taxon>Bacteria</taxon>
        <taxon>Bacillati</taxon>
        <taxon>Bacillota</taxon>
        <taxon>Bacilli</taxon>
        <taxon>Lactobacillales</taxon>
        <taxon>Carnobacteriaceae</taxon>
        <taxon>Alkalibacterium</taxon>
    </lineage>
</organism>
<keyword evidence="9 12" id="KW-0560">Oxidoreductase</keyword>
<reference evidence="16 17" key="1">
    <citation type="submission" date="2016-10" db="EMBL/GenBank/DDBJ databases">
        <authorList>
            <person name="de Groot N.N."/>
        </authorList>
    </citation>
    <scope>NUCLEOTIDE SEQUENCE [LARGE SCALE GENOMIC DNA]</scope>
    <source>
        <strain evidence="16 17">DSM 19182</strain>
    </source>
</reference>
<dbReference type="SUPFAM" id="SSF51735">
    <property type="entry name" value="NAD(P)-binding Rossmann-fold domains"/>
    <property type="match status" value="1"/>
</dbReference>
<dbReference type="STRING" id="426703.SAMN04488100_12226"/>
<dbReference type="PIRSF" id="PIRSF025648">
    <property type="entry name" value="DDH"/>
    <property type="match status" value="1"/>
</dbReference>
<evidence type="ECO:0000256" key="10">
    <source>
        <dbReference type="ARBA" id="ARBA00023154"/>
    </source>
</evidence>
<evidence type="ECO:0000256" key="7">
    <source>
        <dbReference type="ARBA" id="ARBA00022857"/>
    </source>
</evidence>
<evidence type="ECO:0000256" key="6">
    <source>
        <dbReference type="ARBA" id="ARBA00022605"/>
    </source>
</evidence>
<dbReference type="SUPFAM" id="SSF55347">
    <property type="entry name" value="Glyceraldehyde-3-phosphate dehydrogenase-like, C-terminal domain"/>
    <property type="match status" value="1"/>
</dbReference>
<evidence type="ECO:0000256" key="1">
    <source>
        <dbReference type="ARBA" id="ARBA00004896"/>
    </source>
</evidence>
<feature type="binding site" evidence="13">
    <location>
        <begin position="119"/>
        <end position="123"/>
    </location>
    <ligand>
        <name>NADP(+)</name>
        <dbReference type="ChEBI" id="CHEBI:58349"/>
    </ligand>
</feature>
<dbReference type="Proteomes" id="UP000198548">
    <property type="component" value="Unassembled WGS sequence"/>
</dbReference>
<dbReference type="Gene3D" id="3.30.360.10">
    <property type="entry name" value="Dihydrodipicolinate Reductase, domain 2"/>
    <property type="match status" value="1"/>
</dbReference>
<evidence type="ECO:0000313" key="16">
    <source>
        <dbReference type="EMBL" id="SEM04861.1"/>
    </source>
</evidence>
<dbReference type="NCBIfam" id="TIGR01921">
    <property type="entry name" value="DAP-DH"/>
    <property type="match status" value="1"/>
</dbReference>
<feature type="binding site" evidence="13">
    <location>
        <position position="247"/>
    </location>
    <ligand>
        <name>substrate</name>
    </ligand>
</feature>
<feature type="binding site" evidence="13">
    <location>
        <position position="171"/>
    </location>
    <ligand>
        <name>substrate</name>
    </ligand>
</feature>
<dbReference type="OrthoDB" id="9779394at2"/>
<dbReference type="Pfam" id="PF16654">
    <property type="entry name" value="DAPDH_C"/>
    <property type="match status" value="1"/>
</dbReference>
<comment type="pathway">
    <text evidence="1 12">Amino-acid biosynthesis; L-lysine biosynthesis via DAP pathway; DL-2,6-diaminopimelate from (S)-tetrahydrodipicolinate: step 1/1.</text>
</comment>
<comment type="subunit">
    <text evidence="3 12">Homodimer.</text>
</comment>
<evidence type="ECO:0000313" key="18">
    <source>
        <dbReference type="Proteomes" id="UP000321425"/>
    </source>
</evidence>
<comment type="similarity">
    <text evidence="2 12">Belongs to the diaminopimelate dehydrogenase family.</text>
</comment>
<comment type="catalytic activity">
    <reaction evidence="11 12">
        <text>meso-2,6-diaminopimelate + NADP(+) + H2O = (S)-2-amino-6-oxoheptanedioate + NH4(+) + NADPH + H(+)</text>
        <dbReference type="Rhea" id="RHEA:13561"/>
        <dbReference type="ChEBI" id="CHEBI:15377"/>
        <dbReference type="ChEBI" id="CHEBI:15378"/>
        <dbReference type="ChEBI" id="CHEBI:28938"/>
        <dbReference type="ChEBI" id="CHEBI:57783"/>
        <dbReference type="ChEBI" id="CHEBI:57791"/>
        <dbReference type="ChEBI" id="CHEBI:58349"/>
        <dbReference type="ChEBI" id="CHEBI:58556"/>
        <dbReference type="EC" id="1.4.1.16"/>
    </reaction>
</comment>